<evidence type="ECO:0000256" key="1">
    <source>
        <dbReference type="SAM" id="MobiDB-lite"/>
    </source>
</evidence>
<organism evidence="2 3">
    <name type="scientific">Exophiala oligosperma</name>
    <dbReference type="NCBI Taxonomy" id="215243"/>
    <lineage>
        <taxon>Eukaryota</taxon>
        <taxon>Fungi</taxon>
        <taxon>Dikarya</taxon>
        <taxon>Ascomycota</taxon>
        <taxon>Pezizomycotina</taxon>
        <taxon>Eurotiomycetes</taxon>
        <taxon>Chaetothyriomycetidae</taxon>
        <taxon>Chaetothyriales</taxon>
        <taxon>Herpotrichiellaceae</taxon>
        <taxon>Exophiala</taxon>
    </lineage>
</organism>
<evidence type="ECO:0000313" key="3">
    <source>
        <dbReference type="Proteomes" id="UP000053342"/>
    </source>
</evidence>
<accession>A0A0D2BQM1</accession>
<dbReference type="RefSeq" id="XP_016260023.1">
    <property type="nucleotide sequence ID" value="XM_016409715.1"/>
</dbReference>
<sequence>MDVLLQVRGQTAATFQKRNAIIRSILRLHALSLIYFLCSVCFENVSAVSDQVFVGTGEDSNILNFDDIKTTDAFGNISTPYNGLIFDGFYAFDPSDAGLKGIIWPGDTNCAVSKPNALYGTRENFKSNTPSDDKSLHSRSDRKPSFRHQDEAGGTFTVHTLKIKPLDLPLGLVTIHLKGIRADSSTLAWEVDFPAGYHDVLDVRLQEFSGRVWDGLERLEIWADFHYNDLDMDWEFCVDDVDVELE</sequence>
<protein>
    <submittedName>
        <fullName evidence="2">Uncharacterized protein</fullName>
    </submittedName>
</protein>
<feature type="compositionally biased region" description="Basic and acidic residues" evidence="1">
    <location>
        <begin position="131"/>
        <end position="150"/>
    </location>
</feature>
<dbReference type="VEuPathDB" id="FungiDB:PV06_08391"/>
<proteinExistence type="predicted"/>
<dbReference type="OrthoDB" id="4153234at2759"/>
<name>A0A0D2BQM1_9EURO</name>
<dbReference type="AlphaFoldDB" id="A0A0D2BQM1"/>
<keyword evidence="3" id="KW-1185">Reference proteome</keyword>
<dbReference type="GeneID" id="27360465"/>
<dbReference type="EMBL" id="KN847339">
    <property type="protein sequence ID" value="KIW39807.1"/>
    <property type="molecule type" value="Genomic_DNA"/>
</dbReference>
<evidence type="ECO:0000313" key="2">
    <source>
        <dbReference type="EMBL" id="KIW39807.1"/>
    </source>
</evidence>
<dbReference type="Proteomes" id="UP000053342">
    <property type="component" value="Unassembled WGS sequence"/>
</dbReference>
<feature type="region of interest" description="Disordered" evidence="1">
    <location>
        <begin position="123"/>
        <end position="150"/>
    </location>
</feature>
<gene>
    <name evidence="2" type="ORF">PV06_08391</name>
</gene>
<reference evidence="2 3" key="1">
    <citation type="submission" date="2015-01" db="EMBL/GenBank/DDBJ databases">
        <title>The Genome Sequence of Exophiala oligosperma CBS72588.</title>
        <authorList>
            <consortium name="The Broad Institute Genomics Platform"/>
            <person name="Cuomo C."/>
            <person name="de Hoog S."/>
            <person name="Gorbushina A."/>
            <person name="Stielow B."/>
            <person name="Teixiera M."/>
            <person name="Abouelleil A."/>
            <person name="Chapman S.B."/>
            <person name="Priest M."/>
            <person name="Young S.K."/>
            <person name="Wortman J."/>
            <person name="Nusbaum C."/>
            <person name="Birren B."/>
        </authorList>
    </citation>
    <scope>NUCLEOTIDE SEQUENCE [LARGE SCALE GENOMIC DNA]</scope>
    <source>
        <strain evidence="2 3">CBS 72588</strain>
    </source>
</reference>
<dbReference type="HOGENOM" id="CLU_099107_0_0_1"/>